<dbReference type="GeneID" id="43652443"/>
<accession>A0A5N6ZVE7</accession>
<protein>
    <submittedName>
        <fullName evidence="2">Uncharacterized protein</fullName>
    </submittedName>
</protein>
<dbReference type="OrthoDB" id="2143914at2759"/>
<dbReference type="AlphaFoldDB" id="A0A5N6ZVE7"/>
<gene>
    <name evidence="2" type="ORF">BDV27DRAFT_133001</name>
</gene>
<reference evidence="2 3" key="1">
    <citation type="submission" date="2019-04" db="EMBL/GenBank/DDBJ databases">
        <title>Friends and foes A comparative genomics studyof 23 Aspergillus species from section Flavi.</title>
        <authorList>
            <consortium name="DOE Joint Genome Institute"/>
            <person name="Kjaerbolling I."/>
            <person name="Vesth T."/>
            <person name="Frisvad J.C."/>
            <person name="Nybo J.L."/>
            <person name="Theobald S."/>
            <person name="Kildgaard S."/>
            <person name="Isbrandt T."/>
            <person name="Kuo A."/>
            <person name="Sato A."/>
            <person name="Lyhne E.K."/>
            <person name="Kogle M.E."/>
            <person name="Wiebenga A."/>
            <person name="Kun R.S."/>
            <person name="Lubbers R.J."/>
            <person name="Makela M.R."/>
            <person name="Barry K."/>
            <person name="Chovatia M."/>
            <person name="Clum A."/>
            <person name="Daum C."/>
            <person name="Haridas S."/>
            <person name="He G."/>
            <person name="LaButti K."/>
            <person name="Lipzen A."/>
            <person name="Mondo S."/>
            <person name="Riley R."/>
            <person name="Salamov A."/>
            <person name="Simmons B.A."/>
            <person name="Magnuson J.K."/>
            <person name="Henrissat B."/>
            <person name="Mortensen U.H."/>
            <person name="Larsen T.O."/>
            <person name="Devries R.P."/>
            <person name="Grigoriev I.V."/>
            <person name="Machida M."/>
            <person name="Baker S.E."/>
            <person name="Andersen M.R."/>
        </authorList>
    </citation>
    <scope>NUCLEOTIDE SEQUENCE [LARGE SCALE GENOMIC DNA]</scope>
    <source>
        <strain evidence="2 3">CBS 763.97</strain>
    </source>
</reference>
<proteinExistence type="predicted"/>
<organism evidence="2 3">
    <name type="scientific">Aspergillus caelatus</name>
    <dbReference type="NCBI Taxonomy" id="61420"/>
    <lineage>
        <taxon>Eukaryota</taxon>
        <taxon>Fungi</taxon>
        <taxon>Dikarya</taxon>
        <taxon>Ascomycota</taxon>
        <taxon>Pezizomycotina</taxon>
        <taxon>Eurotiomycetes</taxon>
        <taxon>Eurotiomycetidae</taxon>
        <taxon>Eurotiales</taxon>
        <taxon>Aspergillaceae</taxon>
        <taxon>Aspergillus</taxon>
        <taxon>Aspergillus subgen. Circumdati</taxon>
    </lineage>
</organism>
<keyword evidence="3" id="KW-1185">Reference proteome</keyword>
<name>A0A5N6ZVE7_9EURO</name>
<feature type="region of interest" description="Disordered" evidence="1">
    <location>
        <begin position="69"/>
        <end position="97"/>
    </location>
</feature>
<feature type="region of interest" description="Disordered" evidence="1">
    <location>
        <begin position="110"/>
        <end position="137"/>
    </location>
</feature>
<feature type="compositionally biased region" description="Low complexity" evidence="1">
    <location>
        <begin position="113"/>
        <end position="124"/>
    </location>
</feature>
<evidence type="ECO:0000313" key="2">
    <source>
        <dbReference type="EMBL" id="KAE8361492.1"/>
    </source>
</evidence>
<dbReference type="RefSeq" id="XP_031924573.1">
    <property type="nucleotide sequence ID" value="XM_032067997.1"/>
</dbReference>
<evidence type="ECO:0000256" key="1">
    <source>
        <dbReference type="SAM" id="MobiDB-lite"/>
    </source>
</evidence>
<dbReference type="EMBL" id="ML737734">
    <property type="protein sequence ID" value="KAE8361492.1"/>
    <property type="molecule type" value="Genomic_DNA"/>
</dbReference>
<feature type="compositionally biased region" description="Polar residues" evidence="1">
    <location>
        <begin position="69"/>
        <end position="93"/>
    </location>
</feature>
<evidence type="ECO:0000313" key="3">
    <source>
        <dbReference type="Proteomes" id="UP000326268"/>
    </source>
</evidence>
<dbReference type="Proteomes" id="UP000326268">
    <property type="component" value="Unassembled WGS sequence"/>
</dbReference>
<sequence length="169" mass="18743">MPLFPLPSPVTYVPRITCPRDQPSNTRKMTSASYRLDSFRPWNPFHDKPEALNMPAKLCRYPSPISMTATPTSLSYNNAPKTQSYTDKTQQHPLPNRLPEEVCLNAGTKSRAQLTLSDSSSQQTITVEHGPPTSSPEETVQTLEVEDTTARINPAILNDNPASTVRYAS</sequence>